<name>A0A9Q1IR10_SYNKA</name>
<gene>
    <name evidence="1" type="ORF">SKAU_G00251760</name>
</gene>
<dbReference type="AlphaFoldDB" id="A0A9Q1IR10"/>
<evidence type="ECO:0000313" key="2">
    <source>
        <dbReference type="Proteomes" id="UP001152622"/>
    </source>
</evidence>
<comment type="caution">
    <text evidence="1">The sequence shown here is derived from an EMBL/GenBank/DDBJ whole genome shotgun (WGS) entry which is preliminary data.</text>
</comment>
<evidence type="ECO:0000313" key="1">
    <source>
        <dbReference type="EMBL" id="KAJ8350046.1"/>
    </source>
</evidence>
<accession>A0A9Q1IR10</accession>
<proteinExistence type="predicted"/>
<reference evidence="1" key="1">
    <citation type="journal article" date="2023" name="Science">
        <title>Genome structures resolve the early diversification of teleost fishes.</title>
        <authorList>
            <person name="Parey E."/>
            <person name="Louis A."/>
            <person name="Montfort J."/>
            <person name="Bouchez O."/>
            <person name="Roques C."/>
            <person name="Iampietro C."/>
            <person name="Lluch J."/>
            <person name="Castinel A."/>
            <person name="Donnadieu C."/>
            <person name="Desvignes T."/>
            <person name="Floi Bucao C."/>
            <person name="Jouanno E."/>
            <person name="Wen M."/>
            <person name="Mejri S."/>
            <person name="Dirks R."/>
            <person name="Jansen H."/>
            <person name="Henkel C."/>
            <person name="Chen W.J."/>
            <person name="Zahm M."/>
            <person name="Cabau C."/>
            <person name="Klopp C."/>
            <person name="Thompson A.W."/>
            <person name="Robinson-Rechavi M."/>
            <person name="Braasch I."/>
            <person name="Lecointre G."/>
            <person name="Bobe J."/>
            <person name="Postlethwait J.H."/>
            <person name="Berthelot C."/>
            <person name="Roest Crollius H."/>
            <person name="Guiguen Y."/>
        </authorList>
    </citation>
    <scope>NUCLEOTIDE SEQUENCE</scope>
    <source>
        <strain evidence="1">WJC10195</strain>
    </source>
</reference>
<protein>
    <submittedName>
        <fullName evidence="1">Uncharacterized protein</fullName>
    </submittedName>
</protein>
<dbReference type="EMBL" id="JAINUF010000009">
    <property type="protein sequence ID" value="KAJ8350046.1"/>
    <property type="molecule type" value="Genomic_DNA"/>
</dbReference>
<organism evidence="1 2">
    <name type="scientific">Synaphobranchus kaupii</name>
    <name type="common">Kaup's arrowtooth eel</name>
    <dbReference type="NCBI Taxonomy" id="118154"/>
    <lineage>
        <taxon>Eukaryota</taxon>
        <taxon>Metazoa</taxon>
        <taxon>Chordata</taxon>
        <taxon>Craniata</taxon>
        <taxon>Vertebrata</taxon>
        <taxon>Euteleostomi</taxon>
        <taxon>Actinopterygii</taxon>
        <taxon>Neopterygii</taxon>
        <taxon>Teleostei</taxon>
        <taxon>Anguilliformes</taxon>
        <taxon>Synaphobranchidae</taxon>
        <taxon>Synaphobranchus</taxon>
    </lineage>
</organism>
<dbReference type="Proteomes" id="UP001152622">
    <property type="component" value="Chromosome 9"/>
</dbReference>
<keyword evidence="2" id="KW-1185">Reference proteome</keyword>
<sequence>MSGHLIVPLRAPGIPGMLGGSFRVLAATRRWRFEQRELGEEEDPWQSGGGRFGSLCDAEDSVRPFVGPSFRRTATGLTR</sequence>